<feature type="transmembrane region" description="Helical" evidence="8">
    <location>
        <begin position="12"/>
        <end position="33"/>
    </location>
</feature>
<comment type="similarity">
    <text evidence="2 8">Belongs to the glycosyltransferase 92 family.</text>
</comment>
<keyword evidence="5 8" id="KW-0812">Transmembrane</keyword>
<dbReference type="Pfam" id="PF01697">
    <property type="entry name" value="Glyco_transf_92"/>
    <property type="match status" value="1"/>
</dbReference>
<keyword evidence="6 8" id="KW-1133">Transmembrane helix</keyword>
<keyword evidence="10" id="KW-1185">Reference proteome</keyword>
<dbReference type="EMBL" id="JAKMXF010000111">
    <property type="protein sequence ID" value="KAI6657584.1"/>
    <property type="molecule type" value="Genomic_DNA"/>
</dbReference>
<protein>
    <recommendedName>
        <fullName evidence="8">Glycosyltransferase family 92 protein</fullName>
        <ecNumber evidence="8">2.4.1.-</ecNumber>
    </recommendedName>
</protein>
<evidence type="ECO:0000313" key="9">
    <source>
        <dbReference type="EMBL" id="KAI6657584.1"/>
    </source>
</evidence>
<gene>
    <name evidence="9" type="ORF">LOD99_327</name>
</gene>
<accession>A0AAV7K8Q1</accession>
<evidence type="ECO:0000256" key="5">
    <source>
        <dbReference type="ARBA" id="ARBA00022692"/>
    </source>
</evidence>
<keyword evidence="7 8" id="KW-0472">Membrane</keyword>
<evidence type="ECO:0000256" key="8">
    <source>
        <dbReference type="RuleBase" id="RU366017"/>
    </source>
</evidence>
<dbReference type="GO" id="GO:0016757">
    <property type="term" value="F:glycosyltransferase activity"/>
    <property type="evidence" value="ECO:0007669"/>
    <property type="project" value="UniProtKB-UniRule"/>
</dbReference>
<comment type="subcellular location">
    <subcellularLocation>
        <location evidence="1">Membrane</location>
        <topology evidence="1">Single-pass membrane protein</topology>
    </subcellularLocation>
</comment>
<evidence type="ECO:0000256" key="3">
    <source>
        <dbReference type="ARBA" id="ARBA00022676"/>
    </source>
</evidence>
<evidence type="ECO:0000256" key="2">
    <source>
        <dbReference type="ARBA" id="ARBA00007647"/>
    </source>
</evidence>
<comment type="caution">
    <text evidence="9">The sequence shown here is derived from an EMBL/GenBank/DDBJ whole genome shotgun (WGS) entry which is preliminary data.</text>
</comment>
<evidence type="ECO:0000256" key="4">
    <source>
        <dbReference type="ARBA" id="ARBA00022679"/>
    </source>
</evidence>
<evidence type="ECO:0000256" key="6">
    <source>
        <dbReference type="ARBA" id="ARBA00022989"/>
    </source>
</evidence>
<evidence type="ECO:0000256" key="1">
    <source>
        <dbReference type="ARBA" id="ARBA00004167"/>
    </source>
</evidence>
<evidence type="ECO:0000256" key="7">
    <source>
        <dbReference type="ARBA" id="ARBA00023136"/>
    </source>
</evidence>
<keyword evidence="4 8" id="KW-0808">Transferase</keyword>
<organism evidence="9 10">
    <name type="scientific">Oopsacas minuta</name>
    <dbReference type="NCBI Taxonomy" id="111878"/>
    <lineage>
        <taxon>Eukaryota</taxon>
        <taxon>Metazoa</taxon>
        <taxon>Porifera</taxon>
        <taxon>Hexactinellida</taxon>
        <taxon>Hexasterophora</taxon>
        <taxon>Lyssacinosida</taxon>
        <taxon>Leucopsacidae</taxon>
        <taxon>Oopsacas</taxon>
    </lineage>
</organism>
<dbReference type="GO" id="GO:0005737">
    <property type="term" value="C:cytoplasm"/>
    <property type="evidence" value="ECO:0007669"/>
    <property type="project" value="TreeGrafter"/>
</dbReference>
<proteinExistence type="inferred from homology"/>
<dbReference type="PANTHER" id="PTHR21461">
    <property type="entry name" value="GLYCOSYLTRANSFERASE FAMILY 92 PROTEIN"/>
    <property type="match status" value="1"/>
</dbReference>
<reference evidence="9 10" key="1">
    <citation type="journal article" date="2023" name="BMC Biol.">
        <title>The compact genome of the sponge Oopsacas minuta (Hexactinellida) is lacking key metazoan core genes.</title>
        <authorList>
            <person name="Santini S."/>
            <person name="Schenkelaars Q."/>
            <person name="Jourda C."/>
            <person name="Duchesne M."/>
            <person name="Belahbib H."/>
            <person name="Rocher C."/>
            <person name="Selva M."/>
            <person name="Riesgo A."/>
            <person name="Vervoort M."/>
            <person name="Leys S.P."/>
            <person name="Kodjabachian L."/>
            <person name="Le Bivic A."/>
            <person name="Borchiellini C."/>
            <person name="Claverie J.M."/>
            <person name="Renard E."/>
        </authorList>
    </citation>
    <scope>NUCLEOTIDE SEQUENCE [LARGE SCALE GENOMIC DNA]</scope>
    <source>
        <strain evidence="9">SPO-2</strain>
    </source>
</reference>
<keyword evidence="3 8" id="KW-0328">Glycosyltransferase</keyword>
<name>A0AAV7K8Q1_9METZ</name>
<dbReference type="InterPro" id="IPR008166">
    <property type="entry name" value="Glyco_transf_92"/>
</dbReference>
<sequence length="361" mass="43540">MSRWCKVSRLKIMTGILSIILFLSITYFSNVFFELINEEPWERHARDMQWIRNTKTRLYEDKAKDGSYSYESLIINFKFANNYLSKRCESWKQQTNKLIENIQQSIADVPKYYLTAVIFVRIYEHDKSNITARDLLQWIRYYLYIGVEHFYIYDNYVVEEECQRDYLYEYIQAGFVSYFDWHDRNPYTMEIQRAAYQEVINKFKHDTVWQMALDVDEYPYSPIDKDPGFLTRFISKFEQLNPGITEITLSNYLVLGEPDIEKDWFIERIFRETKKEANNLVKPIYRPKYVRARLHRNIVLSGYSVKANEDEIRFKHYWSARLQNWGPDTEEVLELTTPEYGIIDISYTLKNCIVETLPNPF</sequence>
<dbReference type="PANTHER" id="PTHR21461:SF87">
    <property type="entry name" value="GH12965P"/>
    <property type="match status" value="1"/>
</dbReference>
<dbReference type="EC" id="2.4.1.-" evidence="8"/>
<evidence type="ECO:0000313" key="10">
    <source>
        <dbReference type="Proteomes" id="UP001165289"/>
    </source>
</evidence>
<dbReference type="AlphaFoldDB" id="A0AAV7K8Q1"/>
<dbReference type="GO" id="GO:0016020">
    <property type="term" value="C:membrane"/>
    <property type="evidence" value="ECO:0007669"/>
    <property type="project" value="UniProtKB-SubCell"/>
</dbReference>
<dbReference type="Proteomes" id="UP001165289">
    <property type="component" value="Unassembled WGS sequence"/>
</dbReference>